<evidence type="ECO:0000256" key="1">
    <source>
        <dbReference type="SAM" id="Phobius"/>
    </source>
</evidence>
<dbReference type="InterPro" id="IPR010288">
    <property type="entry name" value="EcsB_ABC"/>
</dbReference>
<name>A0ABV0EYX2_9ENTE</name>
<feature type="transmembrane region" description="Helical" evidence="1">
    <location>
        <begin position="20"/>
        <end position="43"/>
    </location>
</feature>
<evidence type="ECO:0000313" key="2">
    <source>
        <dbReference type="EMBL" id="MEO1780937.1"/>
    </source>
</evidence>
<gene>
    <name evidence="2" type="ORF">BAU18_000515</name>
</gene>
<feature type="transmembrane region" description="Helical" evidence="1">
    <location>
        <begin position="134"/>
        <end position="154"/>
    </location>
</feature>
<feature type="transmembrane region" description="Helical" evidence="1">
    <location>
        <begin position="166"/>
        <end position="184"/>
    </location>
</feature>
<organism evidence="2 3">
    <name type="scientific">Enterococcus diestrammenae</name>
    <dbReference type="NCBI Taxonomy" id="1155073"/>
    <lineage>
        <taxon>Bacteria</taxon>
        <taxon>Bacillati</taxon>
        <taxon>Bacillota</taxon>
        <taxon>Bacilli</taxon>
        <taxon>Lactobacillales</taxon>
        <taxon>Enterococcaceae</taxon>
        <taxon>Enterococcus</taxon>
    </lineage>
</organism>
<dbReference type="RefSeq" id="WP_161870565.1">
    <property type="nucleotide sequence ID" value="NZ_MAEI02000001.1"/>
</dbReference>
<feature type="transmembrane region" description="Helical" evidence="1">
    <location>
        <begin position="280"/>
        <end position="298"/>
    </location>
</feature>
<reference evidence="2 3" key="2">
    <citation type="submission" date="2024-02" db="EMBL/GenBank/DDBJ databases">
        <title>The Genome Sequence of Enterococcus diestrammenae JM9A.</title>
        <authorList>
            <person name="Earl A."/>
            <person name="Manson A."/>
            <person name="Gilmore M."/>
            <person name="Sanders J."/>
            <person name="Shea T."/>
            <person name="Howe W."/>
            <person name="Livny J."/>
            <person name="Cuomo C."/>
            <person name="Neafsey D."/>
            <person name="Birren B."/>
        </authorList>
    </citation>
    <scope>NUCLEOTIDE SEQUENCE [LARGE SCALE GENOMIC DNA]</scope>
    <source>
        <strain evidence="2 3">JM9A</strain>
    </source>
</reference>
<feature type="transmembrane region" description="Helical" evidence="1">
    <location>
        <begin position="55"/>
        <end position="78"/>
    </location>
</feature>
<keyword evidence="1" id="KW-0472">Membrane</keyword>
<dbReference type="PIRSF" id="PIRSF037259">
    <property type="entry name" value="EcsB_ABC"/>
    <property type="match status" value="1"/>
</dbReference>
<feature type="transmembrane region" description="Helical" evidence="1">
    <location>
        <begin position="304"/>
        <end position="323"/>
    </location>
</feature>
<feature type="transmembrane region" description="Helical" evidence="1">
    <location>
        <begin position="99"/>
        <end position="122"/>
    </location>
</feature>
<feature type="transmembrane region" description="Helical" evidence="1">
    <location>
        <begin position="375"/>
        <end position="394"/>
    </location>
</feature>
<keyword evidence="1" id="KW-1133">Transmembrane helix</keyword>
<dbReference type="Proteomes" id="UP001429357">
    <property type="component" value="Unassembled WGS sequence"/>
</dbReference>
<feature type="transmembrane region" description="Helical" evidence="1">
    <location>
        <begin position="349"/>
        <end position="369"/>
    </location>
</feature>
<keyword evidence="1" id="KW-0812">Transmembrane</keyword>
<protein>
    <submittedName>
        <fullName evidence="2">ABC-2 type transport system permease</fullName>
    </submittedName>
</protein>
<dbReference type="EMBL" id="MAEI02000001">
    <property type="protein sequence ID" value="MEO1780937.1"/>
    <property type="molecule type" value="Genomic_DNA"/>
</dbReference>
<feature type="transmembrane region" description="Helical" evidence="1">
    <location>
        <begin position="190"/>
        <end position="208"/>
    </location>
</feature>
<reference evidence="3" key="1">
    <citation type="submission" date="2016-06" db="EMBL/GenBank/DDBJ databases">
        <title>Four novel species of enterococci isolated from chicken manure.</title>
        <authorList>
            <person name="Van Tyne D."/>
        </authorList>
    </citation>
    <scope>NUCLEOTIDE SEQUENCE [LARGE SCALE GENOMIC DNA]</scope>
    <source>
        <strain evidence="3">JM9A</strain>
    </source>
</reference>
<evidence type="ECO:0000313" key="3">
    <source>
        <dbReference type="Proteomes" id="UP001429357"/>
    </source>
</evidence>
<dbReference type="Pfam" id="PF05975">
    <property type="entry name" value="EcsB"/>
    <property type="match status" value="1"/>
</dbReference>
<comment type="caution">
    <text evidence="2">The sequence shown here is derived from an EMBL/GenBank/DDBJ whole genome shotgun (WGS) entry which is preliminary data.</text>
</comment>
<proteinExistence type="predicted"/>
<sequence>MKELFHQRLNRHQKQMMRYLRYVFNDHFVLACTFLLGGVGLYYSNLVKQLPSDFLPGKLLMIAVLVLVLHLGNFVSLMKPADVVFLLPKEKEMRSYLEGGFRYSLLLPFVSLVLLGGFMMPLYVVSAAGQFSDFFPLVLGLWGLKVAHLLLKRYRLFQNSQDANKWYSFWLAFSVLALALAVFVNPWVVLPAGIGIAVVYYQLLWKNVQQPLDWNKMIQLESNRLQRIYRFINLFTDVPQVAASVKRRKYLDGLLTKIPKDQGHTYLYLYARRMLRGSEFSGLYLRLVVIGGLLLYFVNEIWFSVGLGALFLYLIGFQLVPLYNQFQYVVMTQLYPVPSQQKTKALRQLLLVLLLVAAVIFTVVGSIPYPSWGNRGLLLAVFVAVALAFTYLYLPLRIKKMAD</sequence>
<accession>A0ABV0EYX2</accession>
<keyword evidence="3" id="KW-1185">Reference proteome</keyword>